<evidence type="ECO:0000313" key="2">
    <source>
        <dbReference type="EMBL" id="KAK5929833.1"/>
    </source>
</evidence>
<organism evidence="2 3">
    <name type="scientific">Champsocephalus gunnari</name>
    <name type="common">Mackerel icefish</name>
    <dbReference type="NCBI Taxonomy" id="52237"/>
    <lineage>
        <taxon>Eukaryota</taxon>
        <taxon>Metazoa</taxon>
        <taxon>Chordata</taxon>
        <taxon>Craniata</taxon>
        <taxon>Vertebrata</taxon>
        <taxon>Euteleostomi</taxon>
        <taxon>Actinopterygii</taxon>
        <taxon>Neopterygii</taxon>
        <taxon>Teleostei</taxon>
        <taxon>Neoteleostei</taxon>
        <taxon>Acanthomorphata</taxon>
        <taxon>Eupercaria</taxon>
        <taxon>Perciformes</taxon>
        <taxon>Notothenioidei</taxon>
        <taxon>Channichthyidae</taxon>
        <taxon>Champsocephalus</taxon>
    </lineage>
</organism>
<dbReference type="Proteomes" id="UP001331515">
    <property type="component" value="Unassembled WGS sequence"/>
</dbReference>
<comment type="caution">
    <text evidence="2">The sequence shown here is derived from an EMBL/GenBank/DDBJ whole genome shotgun (WGS) entry which is preliminary data.</text>
</comment>
<evidence type="ECO:0000313" key="1">
    <source>
        <dbReference type="EMBL" id="KAK5929832.1"/>
    </source>
</evidence>
<reference evidence="2 3" key="1">
    <citation type="journal article" date="2023" name="Mol. Biol. Evol.">
        <title>Genomics of Secondarily Temperate Adaptation in the Only Non-Antarctic Icefish.</title>
        <authorList>
            <person name="Rivera-Colon A.G."/>
            <person name="Rayamajhi N."/>
            <person name="Minhas B.F."/>
            <person name="Madrigal G."/>
            <person name="Bilyk K.T."/>
            <person name="Yoon V."/>
            <person name="Hune M."/>
            <person name="Gregory S."/>
            <person name="Cheng C.H.C."/>
            <person name="Catchen J.M."/>
        </authorList>
    </citation>
    <scope>NUCLEOTIDE SEQUENCE [LARGE SCALE GENOMIC DNA]</scope>
    <source>
        <tissue evidence="2">White muscle</tissue>
    </source>
</reference>
<keyword evidence="3" id="KW-1185">Reference proteome</keyword>
<name>A0AAN8E3Z7_CHAGU</name>
<gene>
    <name evidence="1" type="ORF">CgunFtcFv8_011033</name>
    <name evidence="2" type="ORF">CgunFtcFv8_011034</name>
</gene>
<accession>A0AAN8E3Z7</accession>
<sequence length="81" mass="9754">MLNLALDLSETQMVRKGYLNHIDIECHRNIIHQNNMELLHLREKPDKNNQKNGLMRKTCLWILKHRKSMSMYKYPMAMTDL</sequence>
<dbReference type="EMBL" id="JAURVH010001517">
    <property type="protein sequence ID" value="KAK5929832.1"/>
    <property type="molecule type" value="Genomic_DNA"/>
</dbReference>
<dbReference type="AlphaFoldDB" id="A0AAN8E3Z7"/>
<dbReference type="EMBL" id="JAURVH010001517">
    <property type="protein sequence ID" value="KAK5929833.1"/>
    <property type="molecule type" value="Genomic_DNA"/>
</dbReference>
<protein>
    <submittedName>
        <fullName evidence="2">Uncharacterized protein</fullName>
    </submittedName>
</protein>
<evidence type="ECO:0000313" key="3">
    <source>
        <dbReference type="Proteomes" id="UP001331515"/>
    </source>
</evidence>
<proteinExistence type="predicted"/>